<feature type="binding site" evidence="8">
    <location>
        <position position="23"/>
    </location>
    <ligand>
        <name>GTP</name>
        <dbReference type="ChEBI" id="CHEBI:37565"/>
    </ligand>
</feature>
<dbReference type="GO" id="GO:0005737">
    <property type="term" value="C:cytoplasm"/>
    <property type="evidence" value="ECO:0007669"/>
    <property type="project" value="UniProtKB-SubCell"/>
</dbReference>
<dbReference type="CDD" id="cd02503">
    <property type="entry name" value="MobA"/>
    <property type="match status" value="1"/>
</dbReference>
<feature type="binding site" evidence="8">
    <location>
        <position position="112"/>
    </location>
    <ligand>
        <name>Mg(2+)</name>
        <dbReference type="ChEBI" id="CHEBI:18420"/>
    </ligand>
</feature>
<accession>A0A6C0P7G9</accession>
<keyword evidence="1 8" id="KW-0963">Cytoplasm</keyword>
<sequence>MRAEEVTGVILAGGLSTRMGSDKALLPVAGKPLIRHLAEGMLALGIRRIVVACGTEERGRDYGNRLQGLHQGLTGEIAFAADRYPGCGPLAGLHAALSAMPEGGYAFVMACDMPMVSAALFDRLRQAVTGTEALLDPTPQAVLTPNQPFHALYHASALGELEPRLERSDLRVMSLLGALRTIRVAISEEDEASAFINLNTPELYEQFARRSE</sequence>
<dbReference type="HAMAP" id="MF_00316">
    <property type="entry name" value="MobA"/>
    <property type="match status" value="1"/>
</dbReference>
<evidence type="ECO:0000313" key="11">
    <source>
        <dbReference type="Proteomes" id="UP000479114"/>
    </source>
</evidence>
<keyword evidence="11" id="KW-1185">Reference proteome</keyword>
<dbReference type="Pfam" id="PF12804">
    <property type="entry name" value="NTP_transf_3"/>
    <property type="match status" value="1"/>
</dbReference>
<dbReference type="GO" id="GO:0061603">
    <property type="term" value="F:molybdenum cofactor guanylyltransferase activity"/>
    <property type="evidence" value="ECO:0007669"/>
    <property type="project" value="UniProtKB-EC"/>
</dbReference>
<evidence type="ECO:0000259" key="9">
    <source>
        <dbReference type="Pfam" id="PF12804"/>
    </source>
</evidence>
<evidence type="ECO:0000256" key="3">
    <source>
        <dbReference type="ARBA" id="ARBA00022723"/>
    </source>
</evidence>
<comment type="catalytic activity">
    <reaction evidence="8">
        <text>Mo-molybdopterin + GTP + H(+) = Mo-molybdopterin guanine dinucleotide + diphosphate</text>
        <dbReference type="Rhea" id="RHEA:34243"/>
        <dbReference type="ChEBI" id="CHEBI:15378"/>
        <dbReference type="ChEBI" id="CHEBI:33019"/>
        <dbReference type="ChEBI" id="CHEBI:37565"/>
        <dbReference type="ChEBI" id="CHEBI:71302"/>
        <dbReference type="ChEBI" id="CHEBI:71310"/>
        <dbReference type="EC" id="2.7.7.77"/>
    </reaction>
</comment>
<keyword evidence="3 8" id="KW-0479">Metal-binding</keyword>
<evidence type="ECO:0000256" key="8">
    <source>
        <dbReference type="HAMAP-Rule" id="MF_00316"/>
    </source>
</evidence>
<comment type="domain">
    <text evidence="8">The N-terminal domain determines nucleotide recognition and specific binding, while the C-terminal domain determines the specific binding to the target protein.</text>
</comment>
<evidence type="ECO:0000256" key="6">
    <source>
        <dbReference type="ARBA" id="ARBA00023134"/>
    </source>
</evidence>
<comment type="subcellular location">
    <subcellularLocation>
        <location evidence="8">Cytoplasm</location>
    </subcellularLocation>
</comment>
<dbReference type="PANTHER" id="PTHR19136">
    <property type="entry name" value="MOLYBDENUM COFACTOR GUANYLYLTRANSFERASE"/>
    <property type="match status" value="1"/>
</dbReference>
<dbReference type="GO" id="GO:0006777">
    <property type="term" value="P:Mo-molybdopterin cofactor biosynthetic process"/>
    <property type="evidence" value="ECO:0007669"/>
    <property type="project" value="UniProtKB-KW"/>
</dbReference>
<protein>
    <recommendedName>
        <fullName evidence="8">Probable molybdenum cofactor guanylyltransferase</fullName>
        <shortName evidence="8">MoCo guanylyltransferase</shortName>
        <ecNumber evidence="8">2.7.7.77</ecNumber>
    </recommendedName>
    <alternativeName>
        <fullName evidence="8">GTP:molybdopterin guanylyltransferase</fullName>
    </alternativeName>
    <alternativeName>
        <fullName evidence="8">Mo-MPT guanylyltransferase</fullName>
    </alternativeName>
    <alternativeName>
        <fullName evidence="8">Molybdopterin guanylyltransferase</fullName>
    </alternativeName>
    <alternativeName>
        <fullName evidence="8">Molybdopterin-guanine dinucleotide synthase</fullName>
        <shortName evidence="8">MGD synthase</shortName>
    </alternativeName>
</protein>
<keyword evidence="5 8" id="KW-0460">Magnesium</keyword>
<comment type="similarity">
    <text evidence="8">Belongs to the MobA family.</text>
</comment>
<dbReference type="PANTHER" id="PTHR19136:SF81">
    <property type="entry name" value="MOLYBDENUM COFACTOR GUANYLYLTRANSFERASE"/>
    <property type="match status" value="1"/>
</dbReference>
<dbReference type="KEGG" id="prz:GZH47_17750"/>
<keyword evidence="6 8" id="KW-0342">GTP-binding</keyword>
<dbReference type="InterPro" id="IPR013482">
    <property type="entry name" value="Molybde_CF_guanTrfase"/>
</dbReference>
<feature type="domain" description="MobA-like NTP transferase" evidence="9">
    <location>
        <begin position="8"/>
        <end position="174"/>
    </location>
</feature>
<evidence type="ECO:0000256" key="5">
    <source>
        <dbReference type="ARBA" id="ARBA00022842"/>
    </source>
</evidence>
<dbReference type="EC" id="2.7.7.77" evidence="8"/>
<dbReference type="GO" id="GO:0046872">
    <property type="term" value="F:metal ion binding"/>
    <property type="evidence" value="ECO:0007669"/>
    <property type="project" value="UniProtKB-KW"/>
</dbReference>
<dbReference type="GO" id="GO:0005525">
    <property type="term" value="F:GTP binding"/>
    <property type="evidence" value="ECO:0007669"/>
    <property type="project" value="UniProtKB-UniRule"/>
</dbReference>
<reference evidence="10 11" key="1">
    <citation type="submission" date="2020-02" db="EMBL/GenBank/DDBJ databases">
        <title>Paenibacillus sp. nov., isolated from rhizosphere soil of tomato.</title>
        <authorList>
            <person name="Weon H.-Y."/>
            <person name="Lee S.A."/>
        </authorList>
    </citation>
    <scope>NUCLEOTIDE SEQUENCE [LARGE SCALE GENOMIC DNA]</scope>
    <source>
        <strain evidence="10 11">14171R-81</strain>
    </source>
</reference>
<comment type="cofactor">
    <cofactor evidence="8">
        <name>Mg(2+)</name>
        <dbReference type="ChEBI" id="CHEBI:18420"/>
    </cofactor>
</comment>
<name>A0A6C0P7G9_9BACL</name>
<dbReference type="InterPro" id="IPR029044">
    <property type="entry name" value="Nucleotide-diphossugar_trans"/>
</dbReference>
<dbReference type="InterPro" id="IPR025877">
    <property type="entry name" value="MobA-like_NTP_Trfase"/>
</dbReference>
<keyword evidence="7 8" id="KW-0501">Molybdenum cofactor biosynthesis</keyword>
<evidence type="ECO:0000313" key="10">
    <source>
        <dbReference type="EMBL" id="QHW32472.1"/>
    </source>
</evidence>
<comment type="caution">
    <text evidence="8">Lacks conserved residue(s) required for the propagation of feature annotation.</text>
</comment>
<feature type="binding site" evidence="8">
    <location>
        <begin position="11"/>
        <end position="13"/>
    </location>
    <ligand>
        <name>GTP</name>
        <dbReference type="ChEBI" id="CHEBI:37565"/>
    </ligand>
</feature>
<dbReference type="RefSeq" id="WP_162642235.1">
    <property type="nucleotide sequence ID" value="NZ_CP048286.1"/>
</dbReference>
<proteinExistence type="inferred from homology"/>
<evidence type="ECO:0000256" key="7">
    <source>
        <dbReference type="ARBA" id="ARBA00023150"/>
    </source>
</evidence>
<feature type="binding site" evidence="8">
    <location>
        <position position="112"/>
    </location>
    <ligand>
        <name>GTP</name>
        <dbReference type="ChEBI" id="CHEBI:37565"/>
    </ligand>
</feature>
<dbReference type="Gene3D" id="3.90.550.10">
    <property type="entry name" value="Spore Coat Polysaccharide Biosynthesis Protein SpsA, Chain A"/>
    <property type="match status" value="1"/>
</dbReference>
<keyword evidence="10" id="KW-0548">Nucleotidyltransferase</keyword>
<evidence type="ECO:0000256" key="1">
    <source>
        <dbReference type="ARBA" id="ARBA00022490"/>
    </source>
</evidence>
<evidence type="ECO:0000256" key="4">
    <source>
        <dbReference type="ARBA" id="ARBA00022741"/>
    </source>
</evidence>
<feature type="binding site" evidence="8">
    <location>
        <position position="82"/>
    </location>
    <ligand>
        <name>GTP</name>
        <dbReference type="ChEBI" id="CHEBI:37565"/>
    </ligand>
</feature>
<evidence type="ECO:0000256" key="2">
    <source>
        <dbReference type="ARBA" id="ARBA00022679"/>
    </source>
</evidence>
<keyword evidence="4 8" id="KW-0547">Nucleotide-binding</keyword>
<comment type="function">
    <text evidence="8">Transfers a GMP moiety from GTP to Mo-molybdopterin (Mo-MPT) cofactor (Moco or molybdenum cofactor) to form Mo-molybdopterin guanine dinucleotide (Mo-MGD) cofactor.</text>
</comment>
<dbReference type="AlphaFoldDB" id="A0A6C0P7G9"/>
<gene>
    <name evidence="8" type="primary">mobA</name>
    <name evidence="10" type="ORF">GZH47_17750</name>
</gene>
<keyword evidence="2 8" id="KW-0808">Transferase</keyword>
<organism evidence="10 11">
    <name type="scientific">Paenibacillus rhizovicinus</name>
    <dbReference type="NCBI Taxonomy" id="2704463"/>
    <lineage>
        <taxon>Bacteria</taxon>
        <taxon>Bacillati</taxon>
        <taxon>Bacillota</taxon>
        <taxon>Bacilli</taxon>
        <taxon>Bacillales</taxon>
        <taxon>Paenibacillaceae</taxon>
        <taxon>Paenibacillus</taxon>
    </lineage>
</organism>
<dbReference type="SUPFAM" id="SSF53448">
    <property type="entry name" value="Nucleotide-diphospho-sugar transferases"/>
    <property type="match status" value="1"/>
</dbReference>
<dbReference type="Proteomes" id="UP000479114">
    <property type="component" value="Chromosome"/>
</dbReference>
<dbReference type="EMBL" id="CP048286">
    <property type="protein sequence ID" value="QHW32472.1"/>
    <property type="molecule type" value="Genomic_DNA"/>
</dbReference>